<dbReference type="SUPFAM" id="SSF52540">
    <property type="entry name" value="P-loop containing nucleoside triphosphate hydrolases"/>
    <property type="match status" value="1"/>
</dbReference>
<keyword evidence="1" id="KW-0547">Nucleotide-binding</keyword>
<reference evidence="2" key="1">
    <citation type="submission" date="2020-12" db="EMBL/GenBank/DDBJ databases">
        <authorList>
            <consortium name="Molecular Ecology Group"/>
        </authorList>
    </citation>
    <scope>NUCLEOTIDE SEQUENCE</scope>
    <source>
        <strain evidence="2">TBG_1078</strain>
    </source>
</reference>
<keyword evidence="3" id="KW-1185">Reference proteome</keyword>
<evidence type="ECO:0000256" key="1">
    <source>
        <dbReference type="ARBA" id="ARBA00022741"/>
    </source>
</evidence>
<gene>
    <name evidence="2" type="ORF">NYPRO_LOCUS3505</name>
</gene>
<evidence type="ECO:0000313" key="2">
    <source>
        <dbReference type="EMBL" id="CAD7670710.1"/>
    </source>
</evidence>
<dbReference type="GO" id="GO:0005525">
    <property type="term" value="F:GTP binding"/>
    <property type="evidence" value="ECO:0007669"/>
    <property type="project" value="InterPro"/>
</dbReference>
<name>A0A811XZ04_NYCPR</name>
<dbReference type="Proteomes" id="UP000645828">
    <property type="component" value="Unassembled WGS sequence"/>
</dbReference>
<proteinExistence type="predicted"/>
<organism evidence="2 3">
    <name type="scientific">Nyctereutes procyonoides</name>
    <name type="common">Raccoon dog</name>
    <name type="synonym">Canis procyonoides</name>
    <dbReference type="NCBI Taxonomy" id="34880"/>
    <lineage>
        <taxon>Eukaryota</taxon>
        <taxon>Metazoa</taxon>
        <taxon>Chordata</taxon>
        <taxon>Craniata</taxon>
        <taxon>Vertebrata</taxon>
        <taxon>Euteleostomi</taxon>
        <taxon>Mammalia</taxon>
        <taxon>Eutheria</taxon>
        <taxon>Laurasiatheria</taxon>
        <taxon>Carnivora</taxon>
        <taxon>Caniformia</taxon>
        <taxon>Canidae</taxon>
        <taxon>Nyctereutes</taxon>
    </lineage>
</organism>
<accession>A0A811XZ04</accession>
<dbReference type="AlphaFoldDB" id="A0A811XZ04"/>
<sequence>MQTIKCVVGDGAIGKTCLLVSYTTRKFPS</sequence>
<dbReference type="Gene3D" id="3.40.50.300">
    <property type="entry name" value="P-loop containing nucleotide triphosphate hydrolases"/>
    <property type="match status" value="1"/>
</dbReference>
<dbReference type="EMBL" id="CAJHUB010000659">
    <property type="protein sequence ID" value="CAD7670710.1"/>
    <property type="molecule type" value="Genomic_DNA"/>
</dbReference>
<protein>
    <submittedName>
        <fullName evidence="2">(raccoon dog) hypothetical protein</fullName>
    </submittedName>
</protein>
<dbReference type="Pfam" id="PF00071">
    <property type="entry name" value="Ras"/>
    <property type="match status" value="1"/>
</dbReference>
<dbReference type="GO" id="GO:0003924">
    <property type="term" value="F:GTPase activity"/>
    <property type="evidence" value="ECO:0007669"/>
    <property type="project" value="InterPro"/>
</dbReference>
<evidence type="ECO:0000313" key="3">
    <source>
        <dbReference type="Proteomes" id="UP000645828"/>
    </source>
</evidence>
<comment type="caution">
    <text evidence="2">The sequence shown here is derived from an EMBL/GenBank/DDBJ whole genome shotgun (WGS) entry which is preliminary data.</text>
</comment>
<dbReference type="InterPro" id="IPR027417">
    <property type="entry name" value="P-loop_NTPase"/>
</dbReference>
<dbReference type="InterPro" id="IPR001806">
    <property type="entry name" value="Small_GTPase"/>
</dbReference>